<dbReference type="AlphaFoldDB" id="A0A0P0F6B1"/>
<keyword evidence="4" id="KW-1185">Reference proteome</keyword>
<dbReference type="RefSeq" id="WP_035680015.1">
    <property type="nucleotide sequence ID" value="NZ_CP012916.1"/>
</dbReference>
<evidence type="ECO:0000313" key="1">
    <source>
        <dbReference type="EMBL" id="MDX5955280.1"/>
    </source>
</evidence>
<geneLocation type="plasmid" evidence="2 3">
    <name>p2</name>
</geneLocation>
<protein>
    <submittedName>
        <fullName evidence="2">Uncharacterized protein</fullName>
    </submittedName>
</protein>
<sequence length="111" mass="11959">MSLYTDPDERNGHPLDMVETFVAREHWEPILRQAAFNGMVLGAVTLLLGLDALPGLAIIHIITFASGMAQGFLALRLEESGQDEAAVAVGRRSMAAFTLASLTLFLMPFAA</sequence>
<accession>A0A0P0F6B1</accession>
<gene>
    <name evidence="2" type="ORF">D3868_23370</name>
    <name evidence="1" type="ORF">SIM66_29350</name>
</gene>
<dbReference type="EMBL" id="CP032341">
    <property type="protein sequence ID" value="QCO11997.1"/>
    <property type="molecule type" value="Genomic_DNA"/>
</dbReference>
<organism evidence="2 3">
    <name type="scientific">Azospirillum brasilense</name>
    <dbReference type="NCBI Taxonomy" id="192"/>
    <lineage>
        <taxon>Bacteria</taxon>
        <taxon>Pseudomonadati</taxon>
        <taxon>Pseudomonadota</taxon>
        <taxon>Alphaproteobacteria</taxon>
        <taxon>Rhodospirillales</taxon>
        <taxon>Azospirillaceae</taxon>
        <taxon>Azospirillum</taxon>
    </lineage>
</organism>
<name>A0A0P0F6B1_AZOBR</name>
<evidence type="ECO:0000313" key="4">
    <source>
        <dbReference type="Proteomes" id="UP001277471"/>
    </source>
</evidence>
<proteinExistence type="predicted"/>
<dbReference type="Proteomes" id="UP001277471">
    <property type="component" value="Unassembled WGS sequence"/>
</dbReference>
<evidence type="ECO:0000313" key="2">
    <source>
        <dbReference type="EMBL" id="QCO11997.1"/>
    </source>
</evidence>
<dbReference type="GeneID" id="56450934"/>
<evidence type="ECO:0000313" key="3">
    <source>
        <dbReference type="Proteomes" id="UP000298774"/>
    </source>
</evidence>
<reference evidence="2 3" key="1">
    <citation type="submission" date="2018-09" db="EMBL/GenBank/DDBJ databases">
        <title>Whole genome based analysis of evolution and adaptive divergence in Indian and Brazilian strains of Azospirillum brasilense.</title>
        <authorList>
            <person name="Singh C."/>
            <person name="Tripathi A.K."/>
        </authorList>
    </citation>
    <scope>NUCLEOTIDE SEQUENCE [LARGE SCALE GENOMIC DNA]</scope>
    <source>
        <strain evidence="2 3">MTCC4038</strain>
        <plasmid evidence="2 3">p2</plasmid>
    </source>
</reference>
<keyword evidence="2" id="KW-0614">Plasmid</keyword>
<dbReference type="KEGG" id="abf:AMK58_24520"/>
<reference evidence="1 4" key="2">
    <citation type="submission" date="2023-11" db="EMBL/GenBank/DDBJ databases">
        <title>MicrobeMod: A computational toolkit for identifying prokaryotic methylation and restriction-modification with nanopore sequencing.</title>
        <authorList>
            <person name="Crits-Christoph A."/>
            <person name="Kang S.C."/>
            <person name="Lee H."/>
            <person name="Ostrov N."/>
        </authorList>
    </citation>
    <scope>NUCLEOTIDE SEQUENCE [LARGE SCALE GENOMIC DNA]</scope>
    <source>
        <strain evidence="1 4">ATCC 29145</strain>
    </source>
</reference>
<dbReference type="Proteomes" id="UP000298774">
    <property type="component" value="Plasmid p2"/>
</dbReference>
<dbReference type="EMBL" id="JAWXYC010000005">
    <property type="protein sequence ID" value="MDX5955280.1"/>
    <property type="molecule type" value="Genomic_DNA"/>
</dbReference>